<organism evidence="2 3">
    <name type="scientific">Talaromyces stipitatus (strain ATCC 10500 / CBS 375.48 / QM 6759 / NRRL 1006)</name>
    <name type="common">Penicillium stipitatum</name>
    <dbReference type="NCBI Taxonomy" id="441959"/>
    <lineage>
        <taxon>Eukaryota</taxon>
        <taxon>Fungi</taxon>
        <taxon>Dikarya</taxon>
        <taxon>Ascomycota</taxon>
        <taxon>Pezizomycotina</taxon>
        <taxon>Eurotiomycetes</taxon>
        <taxon>Eurotiomycetidae</taxon>
        <taxon>Eurotiales</taxon>
        <taxon>Trichocomaceae</taxon>
        <taxon>Talaromyces</taxon>
        <taxon>Talaromyces sect. Talaromyces</taxon>
    </lineage>
</organism>
<feature type="compositionally biased region" description="Polar residues" evidence="1">
    <location>
        <begin position="70"/>
        <end position="80"/>
    </location>
</feature>
<dbReference type="VEuPathDB" id="FungiDB:TSTA_053500"/>
<protein>
    <submittedName>
        <fullName evidence="2">Uncharacterized protein</fullName>
    </submittedName>
</protein>
<evidence type="ECO:0000313" key="3">
    <source>
        <dbReference type="Proteomes" id="UP000001745"/>
    </source>
</evidence>
<evidence type="ECO:0000256" key="1">
    <source>
        <dbReference type="SAM" id="MobiDB-lite"/>
    </source>
</evidence>
<gene>
    <name evidence="2" type="ORF">TSTA_053500</name>
</gene>
<dbReference type="GeneID" id="8098301"/>
<reference evidence="3" key="1">
    <citation type="journal article" date="2015" name="Genome Announc.">
        <title>Genome sequence of the AIDS-associated pathogen Penicillium marneffei (ATCC18224) and its near taxonomic relative Talaromyces stipitatus (ATCC10500).</title>
        <authorList>
            <person name="Nierman W.C."/>
            <person name="Fedorova-Abrams N.D."/>
            <person name="Andrianopoulos A."/>
        </authorList>
    </citation>
    <scope>NUCLEOTIDE SEQUENCE [LARGE SCALE GENOMIC DNA]</scope>
    <source>
        <strain evidence="3">ATCC 10500 / CBS 375.48 / QM 6759 / NRRL 1006</strain>
    </source>
</reference>
<dbReference type="OrthoDB" id="4226951at2759"/>
<feature type="compositionally biased region" description="Basic residues" evidence="1">
    <location>
        <begin position="143"/>
        <end position="152"/>
    </location>
</feature>
<feature type="region of interest" description="Disordered" evidence="1">
    <location>
        <begin position="70"/>
        <end position="217"/>
    </location>
</feature>
<feature type="compositionally biased region" description="Basic residues" evidence="1">
    <location>
        <begin position="83"/>
        <end position="92"/>
    </location>
</feature>
<evidence type="ECO:0000313" key="2">
    <source>
        <dbReference type="EMBL" id="EED12832.1"/>
    </source>
</evidence>
<dbReference type="eggNOG" id="ENOG502RNXR">
    <property type="taxonomic scope" value="Eukaryota"/>
</dbReference>
<dbReference type="HOGENOM" id="CLU_1225135_0_0_1"/>
<sequence length="217" mass="23918">MDGTRSASSEDASDAGTVLKNIDVHHSSLSSHLRLIKSLQPDVGADTVSQILDSAQKLVDQFTALQKQLASSGIGTSTENPKPKTKTPRIPKKTNGISGMEKAKSADSTGVSAQGGAGKKRSWDNDLSEGQESSIDYTDNQSSRKRPRTKRKMPGDSDAVEDFVPVALEKDDISEEVEQRLRLKQERRKKLSAEPEKKRKRDSIESNNGDRWKRSRE</sequence>
<dbReference type="RefSeq" id="XP_002486943.1">
    <property type="nucleotide sequence ID" value="XM_002486898.1"/>
</dbReference>
<dbReference type="PhylomeDB" id="B8MQZ7"/>
<dbReference type="AlphaFoldDB" id="B8MQZ7"/>
<dbReference type="Proteomes" id="UP000001745">
    <property type="component" value="Unassembled WGS sequence"/>
</dbReference>
<feature type="compositionally biased region" description="Polar residues" evidence="1">
    <location>
        <begin position="128"/>
        <end position="141"/>
    </location>
</feature>
<keyword evidence="3" id="KW-1185">Reference proteome</keyword>
<proteinExistence type="predicted"/>
<accession>B8MQZ7</accession>
<dbReference type="InParanoid" id="B8MQZ7"/>
<name>B8MQZ7_TALSN</name>
<dbReference type="EMBL" id="EQ962659">
    <property type="protein sequence ID" value="EED12832.1"/>
    <property type="molecule type" value="Genomic_DNA"/>
</dbReference>
<dbReference type="OMA" id="WPELCAQ"/>
<feature type="compositionally biased region" description="Basic and acidic residues" evidence="1">
    <location>
        <begin position="191"/>
        <end position="217"/>
    </location>
</feature>